<evidence type="ECO:0000313" key="1">
    <source>
        <dbReference type="EMBL" id="SDM15586.1"/>
    </source>
</evidence>
<dbReference type="AlphaFoldDB" id="A0A1G9QX24"/>
<dbReference type="STRING" id="482461.SAMN05216244_1712"/>
<organism evidence="1 2">
    <name type="scientific">Sediminibacillus halophilus</name>
    <dbReference type="NCBI Taxonomy" id="482461"/>
    <lineage>
        <taxon>Bacteria</taxon>
        <taxon>Bacillati</taxon>
        <taxon>Bacillota</taxon>
        <taxon>Bacilli</taxon>
        <taxon>Bacillales</taxon>
        <taxon>Bacillaceae</taxon>
        <taxon>Sediminibacillus</taxon>
    </lineage>
</organism>
<sequence length="54" mass="6445">MKGFEKLTDHQKSIFDKTHKRHLKTMGVRASEDYSVENIKKMKWDKAENCESLF</sequence>
<keyword evidence="2" id="KW-1185">Reference proteome</keyword>
<proteinExistence type="predicted"/>
<dbReference type="RefSeq" id="WP_175486776.1">
    <property type="nucleotide sequence ID" value="NZ_FNHF01000002.1"/>
</dbReference>
<name>A0A1G9QX24_9BACI</name>
<dbReference type="EMBL" id="FNHF01000002">
    <property type="protein sequence ID" value="SDM15586.1"/>
    <property type="molecule type" value="Genomic_DNA"/>
</dbReference>
<dbReference type="Proteomes" id="UP000182347">
    <property type="component" value="Unassembled WGS sequence"/>
</dbReference>
<evidence type="ECO:0000313" key="2">
    <source>
        <dbReference type="Proteomes" id="UP000182347"/>
    </source>
</evidence>
<gene>
    <name evidence="1" type="ORF">SAMN05216244_1712</name>
</gene>
<reference evidence="2" key="1">
    <citation type="submission" date="2016-10" db="EMBL/GenBank/DDBJ databases">
        <authorList>
            <person name="Varghese N."/>
            <person name="Submissions S."/>
        </authorList>
    </citation>
    <scope>NUCLEOTIDE SEQUENCE [LARGE SCALE GENOMIC DNA]</scope>
    <source>
        <strain evidence="2">CGMCC 1.6199</strain>
    </source>
</reference>
<protein>
    <submittedName>
        <fullName evidence="1">Uncharacterized protein</fullName>
    </submittedName>
</protein>
<accession>A0A1G9QX24</accession>